<organism evidence="1">
    <name type="scientific">viral metagenome</name>
    <dbReference type="NCBI Taxonomy" id="1070528"/>
    <lineage>
        <taxon>unclassified sequences</taxon>
        <taxon>metagenomes</taxon>
        <taxon>organismal metagenomes</taxon>
    </lineage>
</organism>
<protein>
    <recommendedName>
        <fullName evidence="2">Glycosyltransferase</fullName>
    </recommendedName>
</protein>
<dbReference type="EMBL" id="MN739666">
    <property type="protein sequence ID" value="QHT19468.1"/>
    <property type="molecule type" value="Genomic_DNA"/>
</dbReference>
<accession>A0A6C0DRA3</accession>
<evidence type="ECO:0008006" key="2">
    <source>
        <dbReference type="Google" id="ProtNLM"/>
    </source>
</evidence>
<evidence type="ECO:0000313" key="1">
    <source>
        <dbReference type="EMBL" id="QHT19468.1"/>
    </source>
</evidence>
<reference evidence="1" key="1">
    <citation type="journal article" date="2020" name="Nature">
        <title>Giant virus diversity and host interactions through global metagenomics.</title>
        <authorList>
            <person name="Schulz F."/>
            <person name="Roux S."/>
            <person name="Paez-Espino D."/>
            <person name="Jungbluth S."/>
            <person name="Walsh D.A."/>
            <person name="Denef V.J."/>
            <person name="McMahon K.D."/>
            <person name="Konstantinidis K.T."/>
            <person name="Eloe-Fadrosh E.A."/>
            <person name="Kyrpides N.C."/>
            <person name="Woyke T."/>
        </authorList>
    </citation>
    <scope>NUCLEOTIDE SEQUENCE</scope>
    <source>
        <strain evidence="1">GVMAG-M-3300023174-57</strain>
    </source>
</reference>
<name>A0A6C0DRA3_9ZZZZ</name>
<proteinExistence type="predicted"/>
<sequence length="215" mass="24819">METVYGPIVINLDSRQDRLKITAGEFVSLSSNFQRLSASTGGATGCLDSHCRALENYLAADTHKPAVMICEDDVQFTVSRPIIDQHIREFMEHPTAKVACLGFNAKRYEPYSSLYNRARDIQTRVCYIVKHEFAAELNQLWRQIYTARLSGKPLKWYDDVYRALPITNKTSDNYRGDQSWKILQQDTVFLTPKTRLAIQRPSYSDIELRNVNYRI</sequence>
<dbReference type="AlphaFoldDB" id="A0A6C0DRA3"/>